<feature type="transmembrane region" description="Helical" evidence="5">
    <location>
        <begin position="460"/>
        <end position="480"/>
    </location>
</feature>
<protein>
    <recommendedName>
        <fullName evidence="8">Major facilitator superfamily (MFS) profile domain-containing protein</fullName>
    </recommendedName>
</protein>
<feature type="transmembrane region" description="Helical" evidence="5">
    <location>
        <begin position="500"/>
        <end position="520"/>
    </location>
</feature>
<feature type="transmembrane region" description="Helical" evidence="5">
    <location>
        <begin position="635"/>
        <end position="655"/>
    </location>
</feature>
<proteinExistence type="predicted"/>
<feature type="transmembrane region" description="Helical" evidence="5">
    <location>
        <begin position="238"/>
        <end position="256"/>
    </location>
</feature>
<feature type="transmembrane region" description="Helical" evidence="5">
    <location>
        <begin position="330"/>
        <end position="352"/>
    </location>
</feature>
<evidence type="ECO:0000313" key="6">
    <source>
        <dbReference type="EMBL" id="QWU88936.1"/>
    </source>
</evidence>
<feature type="transmembrane region" description="Helical" evidence="5">
    <location>
        <begin position="171"/>
        <end position="194"/>
    </location>
</feature>
<evidence type="ECO:0000313" key="7">
    <source>
        <dbReference type="Proteomes" id="UP000825434"/>
    </source>
</evidence>
<dbReference type="EMBL" id="CP076663">
    <property type="protein sequence ID" value="QWU88936.1"/>
    <property type="molecule type" value="Genomic_DNA"/>
</dbReference>
<dbReference type="SUPFAM" id="SSF103473">
    <property type="entry name" value="MFS general substrate transporter"/>
    <property type="match status" value="1"/>
</dbReference>
<sequence length="682" mass="76032">MKVPENTTHEFIDYSIEMLNFVHKVGGIFVFLESHPGMAYQKLSRSTHVAFPSLPNNNIYATSGEFKNNEKLEYLEWYHPGGGGEETIVIKKFAGDKEDVTKREEKHVFCEENHALSFRTNHKTMIDYSVVPGTGYLVDKNKEKKEGVILIPTPSDDPNDPLNWSPNRKRLHMFCIVLYTFAAGVPGTCIYSVLPQISKGTGISLADLNAGTGYAFLFLGLGNIFFQPLALQIGKRPVYLLSCLGGGFFNLWQPWITSNGEWIASKILAGLFTSPIEALPELSISELYFEHERATYMGIYAVSLYASNYMAPLVAGFINQNSRDTDVGGWKWVIFWSVIFASVSFVFLFFFMEETTYERKLRVAKDDSGETLAVVTSGGEWEKVNHVVTVKSQSSSDGGEALQAVTNLGNQAELVSADDLPAYAPPKSFVQKLSLTSGITKKFLMWEFIKTTAYMFRYPIVLWSGFLYGSTLIWYTVLNATEAMVLSAPPYNFSSAMCGLAYASPCVFTVLLYFYAGWVVDWLKVKIARKRGGISEAEDRLWALILYMILGPASLILWGVGAYHGIHWFGVIIGFGVTAGLCILGCVNTVTYVVDCYHEVSGEAIAAVVIIRNIMSFAVSYGITPWVQNQGLQHTFIAAAFICLFCLATFLVMMATGKYWRVKTGASYWALVEKRRAMGIHH</sequence>
<feature type="transmembrane region" description="Helical" evidence="5">
    <location>
        <begin position="604"/>
        <end position="623"/>
    </location>
</feature>
<keyword evidence="7" id="KW-1185">Reference proteome</keyword>
<keyword evidence="3 5" id="KW-1133">Transmembrane helix</keyword>
<comment type="subcellular location">
    <subcellularLocation>
        <location evidence="1">Membrane</location>
        <topology evidence="1">Multi-pass membrane protein</topology>
    </subcellularLocation>
</comment>
<keyword evidence="2 5" id="KW-0812">Transmembrane</keyword>
<evidence type="ECO:0000256" key="1">
    <source>
        <dbReference type="ARBA" id="ARBA00004141"/>
    </source>
</evidence>
<dbReference type="PANTHER" id="PTHR23502">
    <property type="entry name" value="MAJOR FACILITATOR SUPERFAMILY"/>
    <property type="match status" value="1"/>
</dbReference>
<evidence type="ECO:0000256" key="3">
    <source>
        <dbReference type="ARBA" id="ARBA00022989"/>
    </source>
</evidence>
<name>A0ABX8I6N2_9ASCO</name>
<reference evidence="6 7" key="1">
    <citation type="submission" date="2021-06" db="EMBL/GenBank/DDBJ databases">
        <title>Candida outbreak in Lebanon.</title>
        <authorList>
            <person name="Finianos M."/>
        </authorList>
    </citation>
    <scope>NUCLEOTIDE SEQUENCE [LARGE SCALE GENOMIC DNA]</scope>
    <source>
        <strain evidence="6">CA3LBN</strain>
    </source>
</reference>
<dbReference type="InterPro" id="IPR036259">
    <property type="entry name" value="MFS_trans_sf"/>
</dbReference>
<dbReference type="Gene3D" id="1.20.1250.20">
    <property type="entry name" value="MFS general substrate transporter like domains"/>
    <property type="match status" value="1"/>
</dbReference>
<feature type="transmembrane region" description="Helical" evidence="5">
    <location>
        <begin position="541"/>
        <end position="560"/>
    </location>
</feature>
<accession>A0ABX8I6N2</accession>
<dbReference type="PANTHER" id="PTHR23502:SF30">
    <property type="entry name" value="TRANSPORTER, PUTATIVE (AFU_ORTHOLOGUE AFUA_8G04702)-RELATED"/>
    <property type="match status" value="1"/>
</dbReference>
<gene>
    <name evidence="6" type="ORF">CA3LBN_003244</name>
</gene>
<dbReference type="Proteomes" id="UP000825434">
    <property type="component" value="Chromosome 3"/>
</dbReference>
<dbReference type="Pfam" id="PF07690">
    <property type="entry name" value="MFS_1"/>
    <property type="match status" value="1"/>
</dbReference>
<evidence type="ECO:0000256" key="2">
    <source>
        <dbReference type="ARBA" id="ARBA00022692"/>
    </source>
</evidence>
<feature type="transmembrane region" description="Helical" evidence="5">
    <location>
        <begin position="294"/>
        <end position="318"/>
    </location>
</feature>
<feature type="transmembrane region" description="Helical" evidence="5">
    <location>
        <begin position="262"/>
        <end position="282"/>
    </location>
</feature>
<evidence type="ECO:0000256" key="4">
    <source>
        <dbReference type="ARBA" id="ARBA00023136"/>
    </source>
</evidence>
<dbReference type="InterPro" id="IPR011701">
    <property type="entry name" value="MFS"/>
</dbReference>
<feature type="transmembrane region" description="Helical" evidence="5">
    <location>
        <begin position="566"/>
        <end position="592"/>
    </location>
</feature>
<keyword evidence="4 5" id="KW-0472">Membrane</keyword>
<organism evidence="6 7">
    <name type="scientific">Candidozyma haemuli</name>
    <dbReference type="NCBI Taxonomy" id="45357"/>
    <lineage>
        <taxon>Eukaryota</taxon>
        <taxon>Fungi</taxon>
        <taxon>Dikarya</taxon>
        <taxon>Ascomycota</taxon>
        <taxon>Saccharomycotina</taxon>
        <taxon>Pichiomycetes</taxon>
        <taxon>Metschnikowiaceae</taxon>
        <taxon>Candidozyma</taxon>
    </lineage>
</organism>
<feature type="transmembrane region" description="Helical" evidence="5">
    <location>
        <begin position="214"/>
        <end position="231"/>
    </location>
</feature>
<evidence type="ECO:0000256" key="5">
    <source>
        <dbReference type="SAM" id="Phobius"/>
    </source>
</evidence>
<evidence type="ECO:0008006" key="8">
    <source>
        <dbReference type="Google" id="ProtNLM"/>
    </source>
</evidence>